<dbReference type="EMBL" id="HACG01037077">
    <property type="protein sequence ID" value="CEK83942.1"/>
    <property type="molecule type" value="Transcribed_RNA"/>
</dbReference>
<evidence type="ECO:0000256" key="1">
    <source>
        <dbReference type="SAM" id="MobiDB-lite"/>
    </source>
</evidence>
<feature type="compositionally biased region" description="Basic residues" evidence="1">
    <location>
        <begin position="17"/>
        <end position="27"/>
    </location>
</feature>
<gene>
    <name evidence="2" type="primary">ORF139877</name>
</gene>
<feature type="non-terminal residue" evidence="2">
    <location>
        <position position="1"/>
    </location>
</feature>
<dbReference type="AlphaFoldDB" id="A0A0B7ATP8"/>
<reference evidence="2" key="1">
    <citation type="submission" date="2014-12" db="EMBL/GenBank/DDBJ databases">
        <title>Insight into the proteome of Arion vulgaris.</title>
        <authorList>
            <person name="Aradska J."/>
            <person name="Bulat T."/>
            <person name="Smidak R."/>
            <person name="Sarate P."/>
            <person name="Gangsoo J."/>
            <person name="Sialana F."/>
            <person name="Bilban M."/>
            <person name="Lubec G."/>
        </authorList>
    </citation>
    <scope>NUCLEOTIDE SEQUENCE</scope>
    <source>
        <tissue evidence="2">Skin</tissue>
    </source>
</reference>
<feature type="compositionally biased region" description="Basic and acidic residues" evidence="1">
    <location>
        <begin position="7"/>
        <end position="16"/>
    </location>
</feature>
<organism evidence="2">
    <name type="scientific">Arion vulgaris</name>
    <dbReference type="NCBI Taxonomy" id="1028688"/>
    <lineage>
        <taxon>Eukaryota</taxon>
        <taxon>Metazoa</taxon>
        <taxon>Spiralia</taxon>
        <taxon>Lophotrochozoa</taxon>
        <taxon>Mollusca</taxon>
        <taxon>Gastropoda</taxon>
        <taxon>Heterobranchia</taxon>
        <taxon>Euthyneura</taxon>
        <taxon>Panpulmonata</taxon>
        <taxon>Eupulmonata</taxon>
        <taxon>Stylommatophora</taxon>
        <taxon>Helicina</taxon>
        <taxon>Arionoidea</taxon>
        <taxon>Arionidae</taxon>
        <taxon>Arion</taxon>
    </lineage>
</organism>
<name>A0A0B7ATP8_9EUPU</name>
<evidence type="ECO:0000313" key="2">
    <source>
        <dbReference type="EMBL" id="CEK83942.1"/>
    </source>
</evidence>
<protein>
    <submittedName>
        <fullName evidence="2">Uncharacterized protein</fullName>
    </submittedName>
</protein>
<proteinExistence type="predicted"/>
<accession>A0A0B7ATP8</accession>
<sequence>TIKYKVQKTDRSSSRLERKHGKQRKQQYQKNLKTITKPSTQNEIYTLKTFNEMHNKKLSQLNKDTLETEMILTDITQVINTM</sequence>
<feature type="region of interest" description="Disordered" evidence="1">
    <location>
        <begin position="1"/>
        <end position="29"/>
    </location>
</feature>